<dbReference type="Proteomes" id="UP000468766">
    <property type="component" value="Unassembled WGS sequence"/>
</dbReference>
<dbReference type="PANTHER" id="PTHR43685">
    <property type="entry name" value="GLYCOSYLTRANSFERASE"/>
    <property type="match status" value="1"/>
</dbReference>
<dbReference type="InterPro" id="IPR001173">
    <property type="entry name" value="Glyco_trans_2-like"/>
</dbReference>
<dbReference type="RefSeq" id="WP_151621324.1">
    <property type="nucleotide sequence ID" value="NZ_WBXO01000011.1"/>
</dbReference>
<dbReference type="SUPFAM" id="SSF53448">
    <property type="entry name" value="Nucleotide-diphospho-sugar transferases"/>
    <property type="match status" value="1"/>
</dbReference>
<feature type="domain" description="Glycosyltransferase 2-like" evidence="1">
    <location>
        <begin position="413"/>
        <end position="532"/>
    </location>
</feature>
<evidence type="ECO:0000259" key="1">
    <source>
        <dbReference type="Pfam" id="PF00535"/>
    </source>
</evidence>
<dbReference type="OrthoDB" id="1640114at2"/>
<dbReference type="SUPFAM" id="SSF53756">
    <property type="entry name" value="UDP-Glycosyltransferase/glycogen phosphorylase"/>
    <property type="match status" value="1"/>
</dbReference>
<dbReference type="InterPro" id="IPR050834">
    <property type="entry name" value="Glycosyltransf_2"/>
</dbReference>
<dbReference type="Pfam" id="PF00535">
    <property type="entry name" value="Glycos_transf_2"/>
    <property type="match status" value="1"/>
</dbReference>
<dbReference type="AlphaFoldDB" id="A0A6I0F349"/>
<accession>A0A6I0F349</accession>
<evidence type="ECO:0000313" key="3">
    <source>
        <dbReference type="Proteomes" id="UP000468766"/>
    </source>
</evidence>
<keyword evidence="2" id="KW-0808">Transferase</keyword>
<dbReference type="InterPro" id="IPR029044">
    <property type="entry name" value="Nucleotide-diphossugar_trans"/>
</dbReference>
<gene>
    <name evidence="2" type="ORF">F9B85_12180</name>
</gene>
<dbReference type="PANTHER" id="PTHR43685:SF2">
    <property type="entry name" value="GLYCOSYLTRANSFERASE 2-LIKE DOMAIN-CONTAINING PROTEIN"/>
    <property type="match status" value="1"/>
</dbReference>
<dbReference type="Gene3D" id="3.90.550.10">
    <property type="entry name" value="Spore Coat Polysaccharide Biosynthesis Protein SpsA, Chain A"/>
    <property type="match status" value="1"/>
</dbReference>
<name>A0A6I0F349_9FIRM</name>
<reference evidence="2 3" key="1">
    <citation type="submission" date="2019-10" db="EMBL/GenBank/DDBJ databases">
        <title>Whole-genome sequence of the extremophile Heliorestis acidaminivorans DSM 24790.</title>
        <authorList>
            <person name="Kyndt J.A."/>
            <person name="Meyer T.E."/>
        </authorList>
    </citation>
    <scope>NUCLEOTIDE SEQUENCE [LARGE SCALE GENOMIC DNA]</scope>
    <source>
        <strain evidence="2 3">DSM 24790</strain>
    </source>
</reference>
<keyword evidence="3" id="KW-1185">Reference proteome</keyword>
<dbReference type="CDD" id="cd00761">
    <property type="entry name" value="Glyco_tranf_GTA_type"/>
    <property type="match status" value="1"/>
</dbReference>
<dbReference type="Gene3D" id="3.40.50.2000">
    <property type="entry name" value="Glycogen Phosphorylase B"/>
    <property type="match status" value="2"/>
</dbReference>
<dbReference type="GO" id="GO:0016740">
    <property type="term" value="F:transferase activity"/>
    <property type="evidence" value="ECO:0007669"/>
    <property type="project" value="UniProtKB-KW"/>
</dbReference>
<proteinExistence type="predicted"/>
<organism evidence="2 3">
    <name type="scientific">Heliorestis acidaminivorans</name>
    <dbReference type="NCBI Taxonomy" id="553427"/>
    <lineage>
        <taxon>Bacteria</taxon>
        <taxon>Bacillati</taxon>
        <taxon>Bacillota</taxon>
        <taxon>Clostridia</taxon>
        <taxon>Eubacteriales</taxon>
        <taxon>Heliobacteriaceae</taxon>
        <taxon>Heliorestis</taxon>
    </lineage>
</organism>
<sequence>MPYKIWMATESSWSNSIDDVTAYTWHCAKMYEQQGHQVTVFFPSLNSETEATNQEAFLYDGSIRLIPYEVKQYYNLEKAESLSYNFTDRLEEIMKAEGIPLVLTGPLRGALLFHALQKRKVNWPYFRDLTILCYLQEPFFLLQKRNQAPLYRFDNYRLGLLEKQCLLDVDGLISPTASLLEMLKVELNCRDELEQKVTLIVPHPFEKRQKKPPSLDKEEAGGEQKEKAVYIGPLQYGYGILEWLKKFKELWDEGFSIALHIVGDKSLFEQKEEPMEEHLRKKYQSYIQKGLLTIEKPFYDQDIAELLQSYHYLLLPPERDSLPYLRLEAIVYNINFLSLDQDLREQLQAQPGNSSSNDYEKNKKMLSLQSYTNVYPLVMKSLQEIEEVRKNITIRTRRKTSLQKDSRELLLTAIMPCGHRINHLEESLVYLQSRFNQKLEIMIAVTKSKAESATRLFENIQGKYDLTVITTEQEDLIRAKKKALENAQGDYVTFLEAGDWPDPEYYQWAVQLLQEQEELSYIGSWYTLFDDFAILQDEQPCPAYEATLPFLLFQNSLLSHALVYRKKDLLHYGSLDPSFYGGSEDYECLINLVKQGCKGLVIPKKLYRYRFRLDEARNDQKVYWYHFYHLLSTKHQELYHKYSREIFCLLKANGRQL</sequence>
<evidence type="ECO:0000313" key="2">
    <source>
        <dbReference type="EMBL" id="KAB2951554.1"/>
    </source>
</evidence>
<protein>
    <submittedName>
        <fullName evidence="2">Glycosyltransferase</fullName>
    </submittedName>
</protein>
<comment type="caution">
    <text evidence="2">The sequence shown here is derived from an EMBL/GenBank/DDBJ whole genome shotgun (WGS) entry which is preliminary data.</text>
</comment>
<dbReference type="EMBL" id="WBXO01000011">
    <property type="protein sequence ID" value="KAB2951554.1"/>
    <property type="molecule type" value="Genomic_DNA"/>
</dbReference>